<dbReference type="AlphaFoldDB" id="A0A1F5JH95"/>
<dbReference type="Proteomes" id="UP000177555">
    <property type="component" value="Unassembled WGS sequence"/>
</dbReference>
<keyword evidence="1" id="KW-0472">Membrane</keyword>
<evidence type="ECO:0000313" key="2">
    <source>
        <dbReference type="EMBL" id="OGE27959.1"/>
    </source>
</evidence>
<feature type="transmembrane region" description="Helical" evidence="1">
    <location>
        <begin position="12"/>
        <end position="30"/>
    </location>
</feature>
<reference evidence="2 3" key="1">
    <citation type="journal article" date="2016" name="Nat. Commun.">
        <title>Thousands of microbial genomes shed light on interconnected biogeochemical processes in an aquifer system.</title>
        <authorList>
            <person name="Anantharaman K."/>
            <person name="Brown C.T."/>
            <person name="Hug L.A."/>
            <person name="Sharon I."/>
            <person name="Castelle C.J."/>
            <person name="Probst A.J."/>
            <person name="Thomas B.C."/>
            <person name="Singh A."/>
            <person name="Wilkins M.J."/>
            <person name="Karaoz U."/>
            <person name="Brodie E.L."/>
            <person name="Williams K.H."/>
            <person name="Hubbard S.S."/>
            <person name="Banfield J.F."/>
        </authorList>
    </citation>
    <scope>NUCLEOTIDE SEQUENCE [LARGE SCALE GENOMIC DNA]</scope>
</reference>
<keyword evidence="1" id="KW-0812">Transmembrane</keyword>
<dbReference type="EMBL" id="MFCP01000026">
    <property type="protein sequence ID" value="OGE27959.1"/>
    <property type="molecule type" value="Genomic_DNA"/>
</dbReference>
<keyword evidence="1" id="KW-1133">Transmembrane helix</keyword>
<evidence type="ECO:0000313" key="3">
    <source>
        <dbReference type="Proteomes" id="UP000177555"/>
    </source>
</evidence>
<evidence type="ECO:0000256" key="1">
    <source>
        <dbReference type="SAM" id="Phobius"/>
    </source>
</evidence>
<proteinExistence type="predicted"/>
<organism evidence="2 3">
    <name type="scientific">Candidatus Daviesbacteria bacterium RIFCSPHIGHO2_01_FULL_40_11</name>
    <dbReference type="NCBI Taxonomy" id="1797762"/>
    <lineage>
        <taxon>Bacteria</taxon>
        <taxon>Candidatus Daviesiibacteriota</taxon>
    </lineage>
</organism>
<sequence length="88" mass="9676">MNIAGVNVSKKALIFAVFLILGLAVGVYLVQTKQIFKSKASQEIYNAFEITEQDENGQEKRVACTGNECTVESLNLKIKIDPSQLDTP</sequence>
<gene>
    <name evidence="2" type="ORF">A2867_02700</name>
</gene>
<comment type="caution">
    <text evidence="2">The sequence shown here is derived from an EMBL/GenBank/DDBJ whole genome shotgun (WGS) entry which is preliminary data.</text>
</comment>
<protein>
    <submittedName>
        <fullName evidence="2">Uncharacterized protein</fullName>
    </submittedName>
</protein>
<accession>A0A1F5JH95</accession>
<name>A0A1F5JH95_9BACT</name>